<dbReference type="PANTHER" id="PTHR30632:SF0">
    <property type="entry name" value="SULFATE-BINDING PROTEIN"/>
    <property type="match status" value="1"/>
</dbReference>
<accession>A0AAW9QPY5</accession>
<dbReference type="Pfam" id="PF13531">
    <property type="entry name" value="SBP_bac_11"/>
    <property type="match status" value="1"/>
</dbReference>
<dbReference type="EMBL" id="JBAFSM010000005">
    <property type="protein sequence ID" value="MEG3436287.1"/>
    <property type="molecule type" value="Genomic_DNA"/>
</dbReference>
<dbReference type="FunFam" id="3.40.190.10:FF:000035">
    <property type="entry name" value="Molybdate ABC transporter substrate-binding protein"/>
    <property type="match status" value="1"/>
</dbReference>
<organism evidence="6 7">
    <name type="scientific">Pannus brasiliensis CCIBt3594</name>
    <dbReference type="NCBI Taxonomy" id="1427578"/>
    <lineage>
        <taxon>Bacteria</taxon>
        <taxon>Bacillati</taxon>
        <taxon>Cyanobacteriota</taxon>
        <taxon>Cyanophyceae</taxon>
        <taxon>Oscillatoriophycideae</taxon>
        <taxon>Chroococcales</taxon>
        <taxon>Microcystaceae</taxon>
        <taxon>Pannus</taxon>
    </lineage>
</organism>
<keyword evidence="2 5" id="KW-0500">Molybdenum</keyword>
<reference evidence="6 7" key="1">
    <citation type="submission" date="2024-01" db="EMBL/GenBank/DDBJ databases">
        <title>Genomic insights into the taxonomy and metabolism of the cyanobacterium Pannus brasiliensis CCIBt3594.</title>
        <authorList>
            <person name="Machado M."/>
            <person name="Botero N.B."/>
            <person name="Andreote A.P.D."/>
            <person name="Feitosa A.M.T."/>
            <person name="Popin R."/>
            <person name="Sivonen K."/>
            <person name="Fiore M.F."/>
        </authorList>
    </citation>
    <scope>NUCLEOTIDE SEQUENCE [LARGE SCALE GENOMIC DNA]</scope>
    <source>
        <strain evidence="6 7">CCIBt3594</strain>
    </source>
</reference>
<feature type="binding site" evidence="5">
    <location>
        <position position="156"/>
    </location>
    <ligand>
        <name>molybdate</name>
        <dbReference type="ChEBI" id="CHEBI:36264"/>
    </ligand>
</feature>
<name>A0AAW9QPY5_9CHRO</name>
<evidence type="ECO:0000256" key="5">
    <source>
        <dbReference type="PIRSR" id="PIRSR004846-1"/>
    </source>
</evidence>
<comment type="similarity">
    <text evidence="1">Belongs to the bacterial solute-binding protein ModA family.</text>
</comment>
<protein>
    <submittedName>
        <fullName evidence="6">Molybdate ABC transporter substrate-binding protein</fullName>
    </submittedName>
</protein>
<evidence type="ECO:0000256" key="4">
    <source>
        <dbReference type="ARBA" id="ARBA00022729"/>
    </source>
</evidence>
<dbReference type="Proteomes" id="UP001328733">
    <property type="component" value="Unassembled WGS sequence"/>
</dbReference>
<dbReference type="GO" id="GO:0046872">
    <property type="term" value="F:metal ion binding"/>
    <property type="evidence" value="ECO:0007669"/>
    <property type="project" value="UniProtKB-KW"/>
</dbReference>
<evidence type="ECO:0000256" key="3">
    <source>
        <dbReference type="ARBA" id="ARBA00022723"/>
    </source>
</evidence>
<evidence type="ECO:0000256" key="1">
    <source>
        <dbReference type="ARBA" id="ARBA00009175"/>
    </source>
</evidence>
<evidence type="ECO:0000313" key="6">
    <source>
        <dbReference type="EMBL" id="MEG3436287.1"/>
    </source>
</evidence>
<gene>
    <name evidence="6" type="primary">modA</name>
    <name evidence="6" type="ORF">V0288_04075</name>
</gene>
<dbReference type="InterPro" id="IPR005950">
    <property type="entry name" value="ModA"/>
</dbReference>
<dbReference type="InterPro" id="IPR050682">
    <property type="entry name" value="ModA/WtpA"/>
</dbReference>
<dbReference type="PIRSF" id="PIRSF004846">
    <property type="entry name" value="ModA"/>
    <property type="match status" value="1"/>
</dbReference>
<dbReference type="AlphaFoldDB" id="A0AAW9QPY5"/>
<evidence type="ECO:0000256" key="2">
    <source>
        <dbReference type="ARBA" id="ARBA00022505"/>
    </source>
</evidence>
<feature type="binding site" evidence="5">
    <location>
        <position position="183"/>
    </location>
    <ligand>
        <name>molybdate</name>
        <dbReference type="ChEBI" id="CHEBI:36264"/>
    </ligand>
</feature>
<dbReference type="PANTHER" id="PTHR30632">
    <property type="entry name" value="MOLYBDATE-BINDING PERIPLASMIC PROTEIN"/>
    <property type="match status" value="1"/>
</dbReference>
<dbReference type="GO" id="GO:0015689">
    <property type="term" value="P:molybdate ion transport"/>
    <property type="evidence" value="ECO:0007669"/>
    <property type="project" value="InterPro"/>
</dbReference>
<dbReference type="InterPro" id="IPR041879">
    <property type="entry name" value="YvgL-like_PBP2"/>
</dbReference>
<dbReference type="NCBIfam" id="TIGR01256">
    <property type="entry name" value="modA"/>
    <property type="match status" value="1"/>
</dbReference>
<comment type="caution">
    <text evidence="6">The sequence shown here is derived from an EMBL/GenBank/DDBJ whole genome shotgun (WGS) entry which is preliminary data.</text>
</comment>
<sequence length="266" mass="28908">MKRRHFLTFLVAIAVSLLLSTGLKLFNPPMAIARTNTTLLVSAAASLKDALQEINPGFERANPNIKVNYNFGASGALQQQIEQGAPADIFLSAATRQMDNLARSNLILPNTRRNLLTNRLVLVVPRDSTLKIDSFRDLTNPNIQKISAGEPRSVPAGQYSEEVFKNLGILERIRSKLVFANSVRNVLAAVETGNADAGIVYTTDAKISDRVKAIATAPENLHSPIVYPMAVVATSKNQAAARSYLSYLTKAPARAIFEKFGFGIAK</sequence>
<dbReference type="RefSeq" id="WP_332863741.1">
    <property type="nucleotide sequence ID" value="NZ_JBAFSM010000005.1"/>
</dbReference>
<keyword evidence="4" id="KW-0732">Signal</keyword>
<feature type="binding site" evidence="5">
    <location>
        <position position="201"/>
    </location>
    <ligand>
        <name>molybdate</name>
        <dbReference type="ChEBI" id="CHEBI:36264"/>
    </ligand>
</feature>
<dbReference type="SUPFAM" id="SSF53850">
    <property type="entry name" value="Periplasmic binding protein-like II"/>
    <property type="match status" value="1"/>
</dbReference>
<feature type="binding site" evidence="5">
    <location>
        <position position="74"/>
    </location>
    <ligand>
        <name>molybdate</name>
        <dbReference type="ChEBI" id="CHEBI:36264"/>
    </ligand>
</feature>
<evidence type="ECO:0000313" key="7">
    <source>
        <dbReference type="Proteomes" id="UP001328733"/>
    </source>
</evidence>
<dbReference type="GO" id="GO:1901359">
    <property type="term" value="F:tungstate binding"/>
    <property type="evidence" value="ECO:0007669"/>
    <property type="project" value="UniProtKB-ARBA"/>
</dbReference>
<keyword evidence="3 5" id="KW-0479">Metal-binding</keyword>
<keyword evidence="7" id="KW-1185">Reference proteome</keyword>
<dbReference type="CDD" id="cd13537">
    <property type="entry name" value="PBP2_YvgL_like"/>
    <property type="match status" value="1"/>
</dbReference>
<proteinExistence type="inferred from homology"/>
<dbReference type="GO" id="GO:0030973">
    <property type="term" value="F:molybdate ion binding"/>
    <property type="evidence" value="ECO:0007669"/>
    <property type="project" value="TreeGrafter"/>
</dbReference>
<dbReference type="Gene3D" id="3.40.190.10">
    <property type="entry name" value="Periplasmic binding protein-like II"/>
    <property type="match status" value="2"/>
</dbReference>
<feature type="binding site" evidence="5">
    <location>
        <position position="46"/>
    </location>
    <ligand>
        <name>molybdate</name>
        <dbReference type="ChEBI" id="CHEBI:36264"/>
    </ligand>
</feature>